<comment type="caution">
    <text evidence="1">The sequence shown here is derived from an EMBL/GenBank/DDBJ whole genome shotgun (WGS) entry which is preliminary data.</text>
</comment>
<evidence type="ECO:0000313" key="1">
    <source>
        <dbReference type="EMBL" id="MFC5476332.1"/>
    </source>
</evidence>
<evidence type="ECO:0000313" key="2">
    <source>
        <dbReference type="Proteomes" id="UP001596045"/>
    </source>
</evidence>
<dbReference type="Proteomes" id="UP001596045">
    <property type="component" value="Unassembled WGS sequence"/>
</dbReference>
<proteinExistence type="predicted"/>
<gene>
    <name evidence="1" type="ORF">ACFPM8_20400</name>
</gene>
<sequence>MNVKVGNGTSLNEVSGGRWRMRSWLLSFVLISSNSLACFTMPPNAGRPHNALVREASSIVLLQAIAPTTVREECQFKVVRTLKGRTPEDLRITCRLPKAGDWMTNFSGHSEGNFWKGSGRLGINGDCSVIPPAFTPGKTYLVLFGIAPDTKQYEEIGGSDDIWLKYVLDQIASGD</sequence>
<dbReference type="RefSeq" id="WP_379000431.1">
    <property type="nucleotide sequence ID" value="NZ_JBHSMT010000030.1"/>
</dbReference>
<accession>A0ABW0MH81</accession>
<protein>
    <submittedName>
        <fullName evidence="1">Uncharacterized protein</fullName>
    </submittedName>
</protein>
<name>A0ABW0MH81_9BURK</name>
<keyword evidence="2" id="KW-1185">Reference proteome</keyword>
<dbReference type="EMBL" id="JBHSMT010000030">
    <property type="protein sequence ID" value="MFC5476332.1"/>
    <property type="molecule type" value="Genomic_DNA"/>
</dbReference>
<reference evidence="2" key="1">
    <citation type="journal article" date="2019" name="Int. J. Syst. Evol. Microbiol.">
        <title>The Global Catalogue of Microorganisms (GCM) 10K type strain sequencing project: providing services to taxonomists for standard genome sequencing and annotation.</title>
        <authorList>
            <consortium name="The Broad Institute Genomics Platform"/>
            <consortium name="The Broad Institute Genome Sequencing Center for Infectious Disease"/>
            <person name="Wu L."/>
            <person name="Ma J."/>
        </authorList>
    </citation>
    <scope>NUCLEOTIDE SEQUENCE [LARGE SCALE GENOMIC DNA]</scope>
    <source>
        <strain evidence="2">JCM 17066</strain>
    </source>
</reference>
<organism evidence="1 2">
    <name type="scientific">Paraherbaspirillum soli</name>
    <dbReference type="NCBI Taxonomy" id="631222"/>
    <lineage>
        <taxon>Bacteria</taxon>
        <taxon>Pseudomonadati</taxon>
        <taxon>Pseudomonadota</taxon>
        <taxon>Betaproteobacteria</taxon>
        <taxon>Burkholderiales</taxon>
        <taxon>Oxalobacteraceae</taxon>
        <taxon>Paraherbaspirillum</taxon>
    </lineage>
</organism>